<dbReference type="GO" id="GO:0008270">
    <property type="term" value="F:zinc ion binding"/>
    <property type="evidence" value="ECO:0007669"/>
    <property type="project" value="UniProtKB-KW"/>
</dbReference>
<dbReference type="Proteomes" id="UP001595821">
    <property type="component" value="Unassembled WGS sequence"/>
</dbReference>
<accession>A0ABD5P378</accession>
<proteinExistence type="predicted"/>
<dbReference type="Gene3D" id="2.20.25.10">
    <property type="match status" value="1"/>
</dbReference>
<dbReference type="PANTHER" id="PTHR11239:SF12">
    <property type="entry name" value="DNA-DIRECTED RNA POLYMERASE III SUBUNIT RPC10"/>
    <property type="match status" value="1"/>
</dbReference>
<dbReference type="PROSITE" id="PS51133">
    <property type="entry name" value="ZF_TFIIS_2"/>
    <property type="match status" value="1"/>
</dbReference>
<evidence type="ECO:0000313" key="6">
    <source>
        <dbReference type="EMBL" id="MFC4248723.1"/>
    </source>
</evidence>
<name>A0ABD5P378_9EURY</name>
<dbReference type="Pfam" id="PF01096">
    <property type="entry name" value="Zn_ribbon_TFIIS"/>
    <property type="match status" value="1"/>
</dbReference>
<dbReference type="PANTHER" id="PTHR11239">
    <property type="entry name" value="DNA-DIRECTED RNA POLYMERASE"/>
    <property type="match status" value="1"/>
</dbReference>
<evidence type="ECO:0000259" key="5">
    <source>
        <dbReference type="PROSITE" id="PS51133"/>
    </source>
</evidence>
<gene>
    <name evidence="6" type="ORF">ACFOZ7_17620</name>
</gene>
<dbReference type="GeneID" id="71856072"/>
<dbReference type="SUPFAM" id="SSF57783">
    <property type="entry name" value="Zinc beta-ribbon"/>
    <property type="match status" value="1"/>
</dbReference>
<dbReference type="InterPro" id="IPR001222">
    <property type="entry name" value="Znf_TFIIS"/>
</dbReference>
<dbReference type="AlphaFoldDB" id="A0ABD5P378"/>
<comment type="caution">
    <text evidence="6">The sequence shown here is derived from an EMBL/GenBank/DDBJ whole genome shotgun (WGS) entry which is preliminary data.</text>
</comment>
<dbReference type="InterPro" id="IPR012164">
    <property type="entry name" value="Rpa12/Rpb9/Rpc10/TFS"/>
</dbReference>
<keyword evidence="3" id="KW-0862">Zinc</keyword>
<organism evidence="6 7">
    <name type="scientific">Natribaculum luteum</name>
    <dbReference type="NCBI Taxonomy" id="1586232"/>
    <lineage>
        <taxon>Archaea</taxon>
        <taxon>Methanobacteriati</taxon>
        <taxon>Methanobacteriota</taxon>
        <taxon>Stenosarchaea group</taxon>
        <taxon>Halobacteria</taxon>
        <taxon>Halobacteriales</taxon>
        <taxon>Natrialbaceae</taxon>
        <taxon>Natribaculum</taxon>
    </lineage>
</organism>
<dbReference type="SMART" id="SM00440">
    <property type="entry name" value="ZnF_C2C2"/>
    <property type="match status" value="1"/>
</dbReference>
<dbReference type="EMBL" id="JBHSDJ010000127">
    <property type="protein sequence ID" value="MFC4248723.1"/>
    <property type="molecule type" value="Genomic_DNA"/>
</dbReference>
<protein>
    <submittedName>
        <fullName evidence="6">RPA12/RPB9/RPC11 RNA polymerase family protein</fullName>
    </submittedName>
</protein>
<sequence length="128" mass="14060">MSSNTDTMEGNRTTDSVAVDARGRPGRLTAFFCDCGGLLVPGDEWTCQACNASSEMDGVTFSTTTEQTRRELSIVTDRFFRGPKTSATCPECGHDEAYFLLAQLRSADESGTQLLTCAECEHNWREDD</sequence>
<reference evidence="6 7" key="1">
    <citation type="journal article" date="2014" name="Int. J. Syst. Evol. Microbiol.">
        <title>Complete genome sequence of Corynebacterium casei LMG S-19264T (=DSM 44701T), isolated from a smear-ripened cheese.</title>
        <authorList>
            <consortium name="US DOE Joint Genome Institute (JGI-PGF)"/>
            <person name="Walter F."/>
            <person name="Albersmeier A."/>
            <person name="Kalinowski J."/>
            <person name="Ruckert C."/>
        </authorList>
    </citation>
    <scope>NUCLEOTIDE SEQUENCE [LARGE SCALE GENOMIC DNA]</scope>
    <source>
        <strain evidence="6 7">IBRC-M 10912</strain>
    </source>
</reference>
<evidence type="ECO:0000256" key="3">
    <source>
        <dbReference type="ARBA" id="ARBA00022833"/>
    </source>
</evidence>
<dbReference type="PROSITE" id="PS00466">
    <property type="entry name" value="ZF_TFIIS_1"/>
    <property type="match status" value="1"/>
</dbReference>
<evidence type="ECO:0000313" key="7">
    <source>
        <dbReference type="Proteomes" id="UP001595821"/>
    </source>
</evidence>
<keyword evidence="1" id="KW-0479">Metal-binding</keyword>
<evidence type="ECO:0000256" key="2">
    <source>
        <dbReference type="ARBA" id="ARBA00022771"/>
    </source>
</evidence>
<evidence type="ECO:0000256" key="4">
    <source>
        <dbReference type="PROSITE-ProRule" id="PRU00472"/>
    </source>
</evidence>
<keyword evidence="2 4" id="KW-0863">Zinc-finger</keyword>
<feature type="domain" description="TFIIS-type" evidence="5">
    <location>
        <begin position="85"/>
        <end position="125"/>
    </location>
</feature>
<evidence type="ECO:0000256" key="1">
    <source>
        <dbReference type="ARBA" id="ARBA00022723"/>
    </source>
</evidence>
<dbReference type="RefSeq" id="WP_246976431.1">
    <property type="nucleotide sequence ID" value="NZ_CP095398.1"/>
</dbReference>